<evidence type="ECO:0000256" key="4">
    <source>
        <dbReference type="ARBA" id="ARBA00012595"/>
    </source>
</evidence>
<evidence type="ECO:0000259" key="10">
    <source>
        <dbReference type="SMART" id="SM00642"/>
    </source>
</evidence>
<dbReference type="GO" id="GO:0004556">
    <property type="term" value="F:alpha-amylase activity"/>
    <property type="evidence" value="ECO:0007669"/>
    <property type="project" value="UniProtKB-UniRule"/>
</dbReference>
<keyword evidence="7 9" id="KW-0326">Glycosidase</keyword>
<evidence type="ECO:0000256" key="5">
    <source>
        <dbReference type="ARBA" id="ARBA00022801"/>
    </source>
</evidence>
<dbReference type="InterPro" id="IPR012850">
    <property type="entry name" value="A-amylase_bs_C"/>
</dbReference>
<keyword evidence="6 9" id="KW-0119">Carbohydrate metabolism</keyword>
<dbReference type="Gene3D" id="3.20.20.80">
    <property type="entry name" value="Glycosidases"/>
    <property type="match status" value="1"/>
</dbReference>
<dbReference type="Pfam" id="PF00128">
    <property type="entry name" value="Alpha-amylase"/>
    <property type="match status" value="1"/>
</dbReference>
<evidence type="ECO:0000256" key="6">
    <source>
        <dbReference type="ARBA" id="ARBA00023277"/>
    </source>
</evidence>
<name>A0AAV1IFK7_9CHLO</name>
<dbReference type="SUPFAM" id="SSF51011">
    <property type="entry name" value="Glycosyl hydrolase domain"/>
    <property type="match status" value="1"/>
</dbReference>
<dbReference type="SMART" id="SM00810">
    <property type="entry name" value="Alpha-amyl_C2"/>
    <property type="match status" value="1"/>
</dbReference>
<dbReference type="PRINTS" id="PR00110">
    <property type="entry name" value="ALPHAAMYLASE"/>
</dbReference>
<evidence type="ECO:0000313" key="13">
    <source>
        <dbReference type="Proteomes" id="UP001314263"/>
    </source>
</evidence>
<proteinExistence type="inferred from homology"/>
<evidence type="ECO:0000256" key="9">
    <source>
        <dbReference type="RuleBase" id="RU361134"/>
    </source>
</evidence>
<keyword evidence="13" id="KW-1185">Reference proteome</keyword>
<feature type="domain" description="Glycosyl hydrolase family 13 catalytic" evidence="10">
    <location>
        <begin position="92"/>
        <end position="431"/>
    </location>
</feature>
<evidence type="ECO:0000256" key="3">
    <source>
        <dbReference type="ARBA" id="ARBA00008061"/>
    </source>
</evidence>
<gene>
    <name evidence="12" type="ORF">CVIRNUC_009347</name>
</gene>
<dbReference type="InterPro" id="IPR006046">
    <property type="entry name" value="Alpha_amylase"/>
</dbReference>
<dbReference type="SMART" id="SM00642">
    <property type="entry name" value="Aamy"/>
    <property type="match status" value="1"/>
</dbReference>
<sequence length="496" mass="55738">MAEHSTRAFNVSLPLSGESHLCRHGQNFIAFSSRKGLRLKRCRQGSVFYAASNPVVEVEKTLKKTASTVADKVKGVATQVTEQVTKPSLTEVILLQAFGWDSCDKGGWYKQLMEKVPDIAKSGVTHVWLPPPSQSVSKQGYLPGQLYNLSSHYGSKEELQALLKAFKEAGVITLADIVINHRCADAQDENGVWNNFKDDVNHKGEKIDWGQWAITGNDPDFNGTGNPDTGDDYGPAPDLDHLNEGLRSALTDWLNWLKNTVGFEGWRFDFVKGYGPEFVKEYVADTVGEGTFNVGEYWVDLRWNGAELDYNQDDARQTVVNWIDGTGGTSCAFDFPTKGILQEAVKNCQYWRLRDQNGKPPGVIGYYPKRSVTFIDNHDTGSTQQHWPFPEHRIALGYAYLFTHPGNPTIFWDHYFNSHCRETIDQLIALRKRTGVNAGSKVEIQAADEDFYVARINDKITIKLGPRYDMGDKLPSEQEGWTFAFGGDDFGIWEKK</sequence>
<dbReference type="InterPro" id="IPR017853">
    <property type="entry name" value="GH"/>
</dbReference>
<dbReference type="Gene3D" id="2.60.40.1180">
    <property type="entry name" value="Golgi alpha-mannosidase II"/>
    <property type="match status" value="1"/>
</dbReference>
<dbReference type="SUPFAM" id="SSF51445">
    <property type="entry name" value="(Trans)glycosidases"/>
    <property type="match status" value="1"/>
</dbReference>
<comment type="cofactor">
    <cofactor evidence="2">
        <name>Ca(2+)</name>
        <dbReference type="ChEBI" id="CHEBI:29108"/>
    </cofactor>
</comment>
<accession>A0AAV1IFK7</accession>
<protein>
    <recommendedName>
        <fullName evidence="4 9">Alpha-amylase</fullName>
        <ecNumber evidence="4 9">3.2.1.1</ecNumber>
    </recommendedName>
</protein>
<dbReference type="PANTHER" id="PTHR43447">
    <property type="entry name" value="ALPHA-AMYLASE"/>
    <property type="match status" value="1"/>
</dbReference>
<evidence type="ECO:0000256" key="2">
    <source>
        <dbReference type="ARBA" id="ARBA00001913"/>
    </source>
</evidence>
<comment type="catalytic activity">
    <reaction evidence="1 9">
        <text>Endohydrolysis of (1-&gt;4)-alpha-D-glucosidic linkages in polysaccharides containing three or more (1-&gt;4)-alpha-linked D-glucose units.</text>
        <dbReference type="EC" id="3.2.1.1"/>
    </reaction>
</comment>
<evidence type="ECO:0000256" key="8">
    <source>
        <dbReference type="RuleBase" id="RU003615"/>
    </source>
</evidence>
<evidence type="ECO:0000256" key="7">
    <source>
        <dbReference type="ARBA" id="ARBA00023295"/>
    </source>
</evidence>
<dbReference type="Pfam" id="PF07821">
    <property type="entry name" value="Alpha-amyl_C2"/>
    <property type="match status" value="1"/>
</dbReference>
<organism evidence="12 13">
    <name type="scientific">Coccomyxa viridis</name>
    <dbReference type="NCBI Taxonomy" id="1274662"/>
    <lineage>
        <taxon>Eukaryota</taxon>
        <taxon>Viridiplantae</taxon>
        <taxon>Chlorophyta</taxon>
        <taxon>core chlorophytes</taxon>
        <taxon>Trebouxiophyceae</taxon>
        <taxon>Trebouxiophyceae incertae sedis</taxon>
        <taxon>Coccomyxaceae</taxon>
        <taxon>Coccomyxa</taxon>
    </lineage>
</organism>
<evidence type="ECO:0000256" key="1">
    <source>
        <dbReference type="ARBA" id="ARBA00000548"/>
    </source>
</evidence>
<dbReference type="GO" id="GO:0005975">
    <property type="term" value="P:carbohydrate metabolic process"/>
    <property type="evidence" value="ECO:0007669"/>
    <property type="project" value="InterPro"/>
</dbReference>
<dbReference type="EC" id="3.2.1.1" evidence="4 9"/>
<comment type="similarity">
    <text evidence="3 8">Belongs to the glycosyl hydrolase 13 family.</text>
</comment>
<evidence type="ECO:0000259" key="11">
    <source>
        <dbReference type="SMART" id="SM00810"/>
    </source>
</evidence>
<evidence type="ECO:0000313" key="12">
    <source>
        <dbReference type="EMBL" id="CAK0786134.1"/>
    </source>
</evidence>
<dbReference type="InterPro" id="IPR006047">
    <property type="entry name" value="GH13_cat_dom"/>
</dbReference>
<comment type="caution">
    <text evidence="12">The sequence shown here is derived from an EMBL/GenBank/DDBJ whole genome shotgun (WGS) entry which is preliminary data.</text>
</comment>
<dbReference type="EMBL" id="CAUYUE010000014">
    <property type="protein sequence ID" value="CAK0786134.1"/>
    <property type="molecule type" value="Genomic_DNA"/>
</dbReference>
<dbReference type="AlphaFoldDB" id="A0AAV1IFK7"/>
<dbReference type="InterPro" id="IPR013780">
    <property type="entry name" value="Glyco_hydro_b"/>
</dbReference>
<reference evidence="12 13" key="1">
    <citation type="submission" date="2023-10" db="EMBL/GenBank/DDBJ databases">
        <authorList>
            <person name="Maclean D."/>
            <person name="Macfadyen A."/>
        </authorList>
    </citation>
    <scope>NUCLEOTIDE SEQUENCE [LARGE SCALE GENOMIC DNA]</scope>
</reference>
<dbReference type="CDD" id="cd11314">
    <property type="entry name" value="AmyAc_arch_bac_plant_AmyA"/>
    <property type="match status" value="1"/>
</dbReference>
<dbReference type="Proteomes" id="UP001314263">
    <property type="component" value="Unassembled WGS sequence"/>
</dbReference>
<keyword evidence="5 9" id="KW-0378">Hydrolase</keyword>
<feature type="domain" description="Alpha-amylase C-terminal beta-sheet" evidence="11">
    <location>
        <begin position="432"/>
        <end position="495"/>
    </location>
</feature>
<dbReference type="GO" id="GO:0005509">
    <property type="term" value="F:calcium ion binding"/>
    <property type="evidence" value="ECO:0007669"/>
    <property type="project" value="InterPro"/>
</dbReference>